<feature type="transmembrane region" description="Helical" evidence="2">
    <location>
        <begin position="407"/>
        <end position="425"/>
    </location>
</feature>
<keyword evidence="2" id="KW-0812">Transmembrane</keyword>
<feature type="transmembrane region" description="Helical" evidence="2">
    <location>
        <begin position="50"/>
        <end position="70"/>
    </location>
</feature>
<feature type="transmembrane region" description="Helical" evidence="2">
    <location>
        <begin position="495"/>
        <end position="517"/>
    </location>
</feature>
<name>A0A8J7GIX6_9ACTN</name>
<gene>
    <name evidence="3" type="ORF">IW245_003512</name>
</gene>
<feature type="transmembrane region" description="Helical" evidence="2">
    <location>
        <begin position="107"/>
        <end position="124"/>
    </location>
</feature>
<evidence type="ECO:0000313" key="4">
    <source>
        <dbReference type="Proteomes" id="UP000622552"/>
    </source>
</evidence>
<evidence type="ECO:0000256" key="2">
    <source>
        <dbReference type="SAM" id="Phobius"/>
    </source>
</evidence>
<keyword evidence="2" id="KW-1133">Transmembrane helix</keyword>
<feature type="transmembrane region" description="Helical" evidence="2">
    <location>
        <begin position="240"/>
        <end position="261"/>
    </location>
</feature>
<feature type="transmembrane region" description="Helical" evidence="2">
    <location>
        <begin position="465"/>
        <end position="483"/>
    </location>
</feature>
<organism evidence="3 4">
    <name type="scientific">Longispora fulva</name>
    <dbReference type="NCBI Taxonomy" id="619741"/>
    <lineage>
        <taxon>Bacteria</taxon>
        <taxon>Bacillati</taxon>
        <taxon>Actinomycetota</taxon>
        <taxon>Actinomycetes</taxon>
        <taxon>Micromonosporales</taxon>
        <taxon>Micromonosporaceae</taxon>
        <taxon>Longispora</taxon>
    </lineage>
</organism>
<feature type="transmembrane region" description="Helical" evidence="2">
    <location>
        <begin position="82"/>
        <end position="101"/>
    </location>
</feature>
<reference evidence="3" key="1">
    <citation type="submission" date="2020-11" db="EMBL/GenBank/DDBJ databases">
        <title>Sequencing the genomes of 1000 actinobacteria strains.</title>
        <authorList>
            <person name="Klenk H.-P."/>
        </authorList>
    </citation>
    <scope>NUCLEOTIDE SEQUENCE</scope>
    <source>
        <strain evidence="3">DSM 45356</strain>
    </source>
</reference>
<keyword evidence="2" id="KW-0472">Membrane</keyword>
<sequence>MADTTAEQITAPSPTGPTGPGSAPGLLSALRRRATWILLGSGWLLTVGAYLAHVAVVLPLVLLVAVASLLRGGRTLLDRLMLALALLLGATCAAGLLFSVWPWGLHPVPIAGIAFSAVVLVGAVRGRRPSLPKPALSDLVPLGAAGALGAFMSIPLFRSANVQLSVMGEDLFRHMQLYEAVRHVGGYAFLHHDQAREFIFEGLVMYPQGSHLTSALLDGFFRSDAGDFGGGFSMLAHYQAYTTLTFVMFFLSMAWAVRWLAGPAMTLGRYIAMTGVLLVLAPLTGLMGLPLLTGYPSQIYGLMIVALLVAVVCRPLPRVNHQVLVLASLLVAVGFSYYLYLPPAALAVACWLVRHRTKLWRHHRLVTLTVLLPAGALSVVPTAMGLLLADQSQALTVSGGPRPSDSVLVTLGCVVLIGLLGARARRAATWRGYLWTALSFVAFSATMWLATHDVTGGLSYYTGKSLHAILVVLAIGVGALALRMPTPLPARRGPLPVLTSATAGVLALVALGAAVGLGPNDVVYDVRASSSVAPYRAARHNHVNPDDQAIFREYQRTPATRPVITVVLGANLFQSYRRTLGVNALRKTAAPGMYNPPGAIFDKDQIDLSLNQFQGPVRLVVSTPEQWTWAQQVKARHRERTVDVVKDY</sequence>
<feature type="transmembrane region" description="Helical" evidence="2">
    <location>
        <begin position="323"/>
        <end position="353"/>
    </location>
</feature>
<keyword evidence="4" id="KW-1185">Reference proteome</keyword>
<dbReference type="EMBL" id="JADOUF010000001">
    <property type="protein sequence ID" value="MBG6137318.1"/>
    <property type="molecule type" value="Genomic_DNA"/>
</dbReference>
<feature type="transmembrane region" description="Helical" evidence="2">
    <location>
        <begin position="432"/>
        <end position="450"/>
    </location>
</feature>
<dbReference type="RefSeq" id="WP_197004199.1">
    <property type="nucleotide sequence ID" value="NZ_BONS01000020.1"/>
</dbReference>
<feature type="region of interest" description="Disordered" evidence="1">
    <location>
        <begin position="1"/>
        <end position="22"/>
    </location>
</feature>
<dbReference type="AlphaFoldDB" id="A0A8J7GIX6"/>
<protein>
    <submittedName>
        <fullName evidence="3">Uncharacterized protein</fullName>
    </submittedName>
</protein>
<evidence type="ECO:0000256" key="1">
    <source>
        <dbReference type="SAM" id="MobiDB-lite"/>
    </source>
</evidence>
<dbReference type="Proteomes" id="UP000622552">
    <property type="component" value="Unassembled WGS sequence"/>
</dbReference>
<feature type="transmembrane region" description="Helical" evidence="2">
    <location>
        <begin position="299"/>
        <end position="317"/>
    </location>
</feature>
<comment type="caution">
    <text evidence="3">The sequence shown here is derived from an EMBL/GenBank/DDBJ whole genome shotgun (WGS) entry which is preliminary data.</text>
</comment>
<proteinExistence type="predicted"/>
<evidence type="ECO:0000313" key="3">
    <source>
        <dbReference type="EMBL" id="MBG6137318.1"/>
    </source>
</evidence>
<feature type="transmembrane region" description="Helical" evidence="2">
    <location>
        <begin position="365"/>
        <end position="387"/>
    </location>
</feature>
<accession>A0A8J7GIX6</accession>
<feature type="transmembrane region" description="Helical" evidence="2">
    <location>
        <begin position="267"/>
        <end position="292"/>
    </location>
</feature>